<evidence type="ECO:0000259" key="1">
    <source>
        <dbReference type="Pfam" id="PF12697"/>
    </source>
</evidence>
<dbReference type="Pfam" id="PF12697">
    <property type="entry name" value="Abhydrolase_6"/>
    <property type="match status" value="1"/>
</dbReference>
<keyword evidence="3" id="KW-1185">Reference proteome</keyword>
<dbReference type="AlphaFoldDB" id="A0A8J3NKI4"/>
<sequence length="271" mass="28113">MKVDRITSADGAAITLHTTGTGPGVVILHDGLVPLAHYHGLAEALEHRFTVHLYDRRGRADAAPLQGGETVATDLADLSAVLEHTGAVNVLGHGTGGFLALRAALRLPLERVAVYDPLVSLDGSPVLGDLDELEQAVATGDHALALTLLGRARHPGGAPFGLALLSQRVLLRTPSRRAVTALLPAAAAELRRIRDHDGPPGDYAAAGAEILLAAGTRSPEHFAENCRALAEALPHAQALIVPGASHDAATAAPHELVRPVSRFLAGLPITD</sequence>
<reference evidence="2 3" key="1">
    <citation type="submission" date="2021-01" db="EMBL/GenBank/DDBJ databases">
        <title>Whole genome shotgun sequence of Catellatospora bangladeshensis NBRC 107357.</title>
        <authorList>
            <person name="Komaki H."/>
            <person name="Tamura T."/>
        </authorList>
    </citation>
    <scope>NUCLEOTIDE SEQUENCE [LARGE SCALE GENOMIC DNA]</scope>
    <source>
        <strain evidence="2 3">NBRC 107357</strain>
    </source>
</reference>
<name>A0A8J3NKI4_9ACTN</name>
<dbReference type="PANTHER" id="PTHR43194:SF2">
    <property type="entry name" value="PEROXISOMAL MEMBRANE PROTEIN LPX1"/>
    <property type="match status" value="1"/>
</dbReference>
<feature type="domain" description="AB hydrolase-1" evidence="1">
    <location>
        <begin position="25"/>
        <end position="257"/>
    </location>
</feature>
<dbReference type="InterPro" id="IPR050228">
    <property type="entry name" value="Carboxylesterase_BioH"/>
</dbReference>
<dbReference type="InterPro" id="IPR000073">
    <property type="entry name" value="AB_hydrolase_1"/>
</dbReference>
<evidence type="ECO:0000313" key="2">
    <source>
        <dbReference type="EMBL" id="GIF83038.1"/>
    </source>
</evidence>
<dbReference type="GO" id="GO:0003824">
    <property type="term" value="F:catalytic activity"/>
    <property type="evidence" value="ECO:0007669"/>
    <property type="project" value="UniProtKB-ARBA"/>
</dbReference>
<dbReference type="SUPFAM" id="SSF53474">
    <property type="entry name" value="alpha/beta-Hydrolases"/>
    <property type="match status" value="1"/>
</dbReference>
<dbReference type="InterPro" id="IPR029058">
    <property type="entry name" value="AB_hydrolase_fold"/>
</dbReference>
<organism evidence="2 3">
    <name type="scientific">Catellatospora bangladeshensis</name>
    <dbReference type="NCBI Taxonomy" id="310355"/>
    <lineage>
        <taxon>Bacteria</taxon>
        <taxon>Bacillati</taxon>
        <taxon>Actinomycetota</taxon>
        <taxon>Actinomycetes</taxon>
        <taxon>Micromonosporales</taxon>
        <taxon>Micromonosporaceae</taxon>
        <taxon>Catellatospora</taxon>
    </lineage>
</organism>
<dbReference type="Gene3D" id="3.40.50.1820">
    <property type="entry name" value="alpha/beta hydrolase"/>
    <property type="match status" value="1"/>
</dbReference>
<protein>
    <recommendedName>
        <fullName evidence="1">AB hydrolase-1 domain-containing protein</fullName>
    </recommendedName>
</protein>
<dbReference type="RefSeq" id="WP_203749230.1">
    <property type="nucleotide sequence ID" value="NZ_BONF01000026.1"/>
</dbReference>
<dbReference type="PANTHER" id="PTHR43194">
    <property type="entry name" value="HYDROLASE ALPHA/BETA FOLD FAMILY"/>
    <property type="match status" value="1"/>
</dbReference>
<comment type="caution">
    <text evidence="2">The sequence shown here is derived from an EMBL/GenBank/DDBJ whole genome shotgun (WGS) entry which is preliminary data.</text>
</comment>
<evidence type="ECO:0000313" key="3">
    <source>
        <dbReference type="Proteomes" id="UP000601223"/>
    </source>
</evidence>
<dbReference type="Proteomes" id="UP000601223">
    <property type="component" value="Unassembled WGS sequence"/>
</dbReference>
<proteinExistence type="predicted"/>
<dbReference type="EMBL" id="BONF01000026">
    <property type="protein sequence ID" value="GIF83038.1"/>
    <property type="molecule type" value="Genomic_DNA"/>
</dbReference>
<gene>
    <name evidence="2" type="ORF">Cba03nite_43870</name>
</gene>
<accession>A0A8J3NKI4</accession>